<dbReference type="InterPro" id="IPR052922">
    <property type="entry name" value="Cytidylate_Kinase-2"/>
</dbReference>
<proteinExistence type="predicted"/>
<sequence length="169" mass="19852">MKIYVLGSVGSGKTTLARQLSAKLGIPHYETDNFVWSRHPEGDIRNSIEVRDSLFLQAIHSSSWIIEGVHIDWNEEGFKQADIIVFLDLPLHIRRRQFILRYFRQITGREQANYRPSFAMLKKMFVWNRYFEETMRPMLLGMLTPYKEKVIRITNKADLQSYIGGKVND</sequence>
<dbReference type="InterPro" id="IPR027417">
    <property type="entry name" value="P-loop_NTPase"/>
</dbReference>
<evidence type="ECO:0000313" key="2">
    <source>
        <dbReference type="Proteomes" id="UP001595817"/>
    </source>
</evidence>
<name>A0ABV8X9Y4_9LACT</name>
<dbReference type="PANTHER" id="PTHR37816">
    <property type="entry name" value="YALI0E33011P"/>
    <property type="match status" value="1"/>
</dbReference>
<dbReference type="PANTHER" id="PTHR37816:SF2">
    <property type="entry name" value="DNA TOPOLOGY MODULATION PROTEIN FLAR-RELATED PROTEIN"/>
    <property type="match status" value="1"/>
</dbReference>
<protein>
    <submittedName>
        <fullName evidence="1">DNA topology modulation protein FlaR</fullName>
    </submittedName>
</protein>
<dbReference type="SUPFAM" id="SSF52540">
    <property type="entry name" value="P-loop containing nucleoside triphosphate hydrolases"/>
    <property type="match status" value="1"/>
</dbReference>
<reference evidence="2" key="1">
    <citation type="journal article" date="2019" name="Int. J. Syst. Evol. Microbiol.">
        <title>The Global Catalogue of Microorganisms (GCM) 10K type strain sequencing project: providing services to taxonomists for standard genome sequencing and annotation.</title>
        <authorList>
            <consortium name="The Broad Institute Genomics Platform"/>
            <consortium name="The Broad Institute Genome Sequencing Center for Infectious Disease"/>
            <person name="Wu L."/>
            <person name="Ma J."/>
        </authorList>
    </citation>
    <scope>NUCLEOTIDE SEQUENCE [LARGE SCALE GENOMIC DNA]</scope>
    <source>
        <strain evidence="2">CCUG 59778</strain>
    </source>
</reference>
<evidence type="ECO:0000313" key="1">
    <source>
        <dbReference type="EMBL" id="MFC4411799.1"/>
    </source>
</evidence>
<organism evidence="1 2">
    <name type="scientific">Chungangia koreensis</name>
    <dbReference type="NCBI Taxonomy" id="752657"/>
    <lineage>
        <taxon>Bacteria</taxon>
        <taxon>Bacillati</taxon>
        <taxon>Bacillota</taxon>
        <taxon>Bacilli</taxon>
        <taxon>Lactobacillales</taxon>
        <taxon>Chungangia</taxon>
    </lineage>
</organism>
<accession>A0ABV8X9Y4</accession>
<comment type="caution">
    <text evidence="1">The sequence shown here is derived from an EMBL/GenBank/DDBJ whole genome shotgun (WGS) entry which is preliminary data.</text>
</comment>
<dbReference type="Gene3D" id="3.40.50.300">
    <property type="entry name" value="P-loop containing nucleotide triphosphate hydrolases"/>
    <property type="match status" value="1"/>
</dbReference>
<dbReference type="Proteomes" id="UP001595817">
    <property type="component" value="Unassembled WGS sequence"/>
</dbReference>
<gene>
    <name evidence="1" type="ORF">ACFOZY_15520</name>
</gene>
<dbReference type="RefSeq" id="WP_378157150.1">
    <property type="nucleotide sequence ID" value="NZ_JBHSEC010000022.1"/>
</dbReference>
<dbReference type="EMBL" id="JBHSEC010000022">
    <property type="protein sequence ID" value="MFC4411799.1"/>
    <property type="molecule type" value="Genomic_DNA"/>
</dbReference>
<keyword evidence="2" id="KW-1185">Reference proteome</keyword>